<evidence type="ECO:0000256" key="4">
    <source>
        <dbReference type="ARBA" id="ARBA00022603"/>
    </source>
</evidence>
<evidence type="ECO:0000256" key="10">
    <source>
        <dbReference type="ARBA" id="ARBA00049348"/>
    </source>
</evidence>
<dbReference type="Gene3D" id="3.30.160.70">
    <property type="entry name" value="Methylated DNA-protein cysteine methyltransferase domain"/>
    <property type="match status" value="1"/>
</dbReference>
<comment type="caution">
    <text evidence="12">The sequence shown here is derived from an EMBL/GenBank/DDBJ whole genome shotgun (WGS) entry which is preliminary data.</text>
</comment>
<name>A0A844BEB4_9RHOB</name>
<sequence length="314" mass="33453">MPSLCPQGRAQATAISRMFRVAPLPRGAYPRPMQDTTDSYHYQIIRRAIDRIDAAGGHALPLDRLAAEMDMSPAHFQRVFSRWAGVSPKRYQQYLTLDHARTLMRERFTTLATADALGLSGAGRLHDLFLTWEAMSPGVYARAGAGLTIRHGLFATSFGPALAMATDRGLCGLAFTDETGPAAAHADLTARWPAAHFVEDPDAIAPLVAAAFGTGGTALHLIGAPFQIKVWEALLAIPSGQVTTYAEIARAIGSPRAARAVGTAVGRNPVAFLIPCHRVLRAGGGLGGYHWGLPVKRAMLAWEGARAEAAGTEP</sequence>
<evidence type="ECO:0000313" key="13">
    <source>
        <dbReference type="Proteomes" id="UP000466730"/>
    </source>
</evidence>
<accession>A0A844BEB4</accession>
<dbReference type="Pfam" id="PF01035">
    <property type="entry name" value="DNA_binding_1"/>
    <property type="match status" value="1"/>
</dbReference>
<proteinExistence type="inferred from homology"/>
<evidence type="ECO:0000259" key="11">
    <source>
        <dbReference type="PROSITE" id="PS01124"/>
    </source>
</evidence>
<dbReference type="InterPro" id="IPR036217">
    <property type="entry name" value="MethylDNA_cys_MeTrfase_DNAb"/>
</dbReference>
<protein>
    <recommendedName>
        <fullName evidence="3">methylated-DNA--[protein]-cysteine S-methyltransferase</fullName>
        <ecNumber evidence="3">2.1.1.63</ecNumber>
    </recommendedName>
</protein>
<dbReference type="GO" id="GO:0006281">
    <property type="term" value="P:DNA repair"/>
    <property type="evidence" value="ECO:0007669"/>
    <property type="project" value="UniProtKB-KW"/>
</dbReference>
<dbReference type="Gene3D" id="1.10.10.60">
    <property type="entry name" value="Homeodomain-like"/>
    <property type="match status" value="1"/>
</dbReference>
<dbReference type="EMBL" id="WJPO01000001">
    <property type="protein sequence ID" value="MRH19645.1"/>
    <property type="molecule type" value="Genomic_DNA"/>
</dbReference>
<evidence type="ECO:0000256" key="6">
    <source>
        <dbReference type="ARBA" id="ARBA00022763"/>
    </source>
</evidence>
<evidence type="ECO:0000256" key="9">
    <source>
        <dbReference type="ARBA" id="ARBA00023204"/>
    </source>
</evidence>
<dbReference type="SUPFAM" id="SSF46689">
    <property type="entry name" value="Homeodomain-like"/>
    <property type="match status" value="1"/>
</dbReference>
<dbReference type="PROSITE" id="PS00374">
    <property type="entry name" value="MGMT"/>
    <property type="match status" value="1"/>
</dbReference>
<dbReference type="InterPro" id="IPR036388">
    <property type="entry name" value="WH-like_DNA-bd_sf"/>
</dbReference>
<dbReference type="InterPro" id="IPR009057">
    <property type="entry name" value="Homeodomain-like_sf"/>
</dbReference>
<dbReference type="FunFam" id="1.10.10.10:FF:000214">
    <property type="entry name" value="Methylated-DNA--protein-cysteine methyltransferase"/>
    <property type="match status" value="1"/>
</dbReference>
<dbReference type="PROSITE" id="PS01124">
    <property type="entry name" value="HTH_ARAC_FAMILY_2"/>
    <property type="match status" value="1"/>
</dbReference>
<dbReference type="SUPFAM" id="SSF53155">
    <property type="entry name" value="Methylated DNA-protein cysteine methyltransferase domain"/>
    <property type="match status" value="1"/>
</dbReference>
<dbReference type="NCBIfam" id="TIGR00589">
    <property type="entry name" value="ogt"/>
    <property type="match status" value="1"/>
</dbReference>
<comment type="catalytic activity">
    <reaction evidence="1">
        <text>a 4-O-methyl-thymidine in DNA + L-cysteinyl-[protein] = a thymidine in DNA + S-methyl-L-cysteinyl-[protein]</text>
        <dbReference type="Rhea" id="RHEA:53428"/>
        <dbReference type="Rhea" id="RHEA-COMP:10131"/>
        <dbReference type="Rhea" id="RHEA-COMP:10132"/>
        <dbReference type="Rhea" id="RHEA-COMP:13555"/>
        <dbReference type="Rhea" id="RHEA-COMP:13556"/>
        <dbReference type="ChEBI" id="CHEBI:29950"/>
        <dbReference type="ChEBI" id="CHEBI:82612"/>
        <dbReference type="ChEBI" id="CHEBI:137386"/>
        <dbReference type="ChEBI" id="CHEBI:137387"/>
        <dbReference type="EC" id="2.1.1.63"/>
    </reaction>
</comment>
<dbReference type="PANTHER" id="PTHR10815">
    <property type="entry name" value="METHYLATED-DNA--PROTEIN-CYSTEINE METHYLTRANSFERASE"/>
    <property type="match status" value="1"/>
</dbReference>
<dbReference type="InterPro" id="IPR036631">
    <property type="entry name" value="MGMT_N_sf"/>
</dbReference>
<dbReference type="GO" id="GO:0003700">
    <property type="term" value="F:DNA-binding transcription factor activity"/>
    <property type="evidence" value="ECO:0007669"/>
    <property type="project" value="InterPro"/>
</dbReference>
<dbReference type="AlphaFoldDB" id="A0A844BEB4"/>
<evidence type="ECO:0000256" key="1">
    <source>
        <dbReference type="ARBA" id="ARBA00001286"/>
    </source>
</evidence>
<feature type="domain" description="HTH araC/xylS-type" evidence="11">
    <location>
        <begin position="46"/>
        <end position="143"/>
    </location>
</feature>
<keyword evidence="4 12" id="KW-0489">Methyltransferase</keyword>
<keyword evidence="6" id="KW-0227">DNA damage</keyword>
<dbReference type="OrthoDB" id="9802228at2"/>
<dbReference type="Gene3D" id="1.10.10.10">
    <property type="entry name" value="Winged helix-like DNA-binding domain superfamily/Winged helix DNA-binding domain"/>
    <property type="match status" value="1"/>
</dbReference>
<dbReference type="Proteomes" id="UP000466730">
    <property type="component" value="Unassembled WGS sequence"/>
</dbReference>
<keyword evidence="8" id="KW-0804">Transcription</keyword>
<dbReference type="GO" id="GO:0003908">
    <property type="term" value="F:methylated-DNA-[protein]-cysteine S-methyltransferase activity"/>
    <property type="evidence" value="ECO:0007669"/>
    <property type="project" value="UniProtKB-EC"/>
</dbReference>
<dbReference type="EC" id="2.1.1.63" evidence="3"/>
<keyword evidence="13" id="KW-1185">Reference proteome</keyword>
<dbReference type="CDD" id="cd06445">
    <property type="entry name" value="ATase"/>
    <property type="match status" value="1"/>
</dbReference>
<evidence type="ECO:0000256" key="2">
    <source>
        <dbReference type="ARBA" id="ARBA00008711"/>
    </source>
</evidence>
<reference evidence="12 13" key="1">
    <citation type="submission" date="2019-11" db="EMBL/GenBank/DDBJ databases">
        <title>Draft Whole-Genome sequence of the marine photosynthetic bacterium Rhodovulum strictum DSM 11289.</title>
        <authorList>
            <person name="Kyndt J.A."/>
            <person name="Meyer T.E."/>
        </authorList>
    </citation>
    <scope>NUCLEOTIDE SEQUENCE [LARGE SCALE GENOMIC DNA]</scope>
    <source>
        <strain evidence="12 13">DSM 11289</strain>
    </source>
</reference>
<organism evidence="12 13">
    <name type="scientific">Rhodovulum strictum</name>
    <dbReference type="NCBI Taxonomy" id="58314"/>
    <lineage>
        <taxon>Bacteria</taxon>
        <taxon>Pseudomonadati</taxon>
        <taxon>Pseudomonadota</taxon>
        <taxon>Alphaproteobacteria</taxon>
        <taxon>Rhodobacterales</taxon>
        <taxon>Paracoccaceae</taxon>
        <taxon>Rhodovulum</taxon>
    </lineage>
</organism>
<evidence type="ECO:0000313" key="12">
    <source>
        <dbReference type="EMBL" id="MRH19645.1"/>
    </source>
</evidence>
<dbReference type="GO" id="GO:0043565">
    <property type="term" value="F:sequence-specific DNA binding"/>
    <property type="evidence" value="ECO:0007669"/>
    <property type="project" value="InterPro"/>
</dbReference>
<comment type="catalytic activity">
    <reaction evidence="10">
        <text>a 6-O-methyl-2'-deoxyguanosine in DNA + L-cysteinyl-[protein] = S-methyl-L-cysteinyl-[protein] + a 2'-deoxyguanosine in DNA</text>
        <dbReference type="Rhea" id="RHEA:24000"/>
        <dbReference type="Rhea" id="RHEA-COMP:10131"/>
        <dbReference type="Rhea" id="RHEA-COMP:10132"/>
        <dbReference type="Rhea" id="RHEA-COMP:11367"/>
        <dbReference type="Rhea" id="RHEA-COMP:11368"/>
        <dbReference type="ChEBI" id="CHEBI:29950"/>
        <dbReference type="ChEBI" id="CHEBI:82612"/>
        <dbReference type="ChEBI" id="CHEBI:85445"/>
        <dbReference type="ChEBI" id="CHEBI:85448"/>
        <dbReference type="EC" id="2.1.1.63"/>
    </reaction>
</comment>
<evidence type="ECO:0000256" key="7">
    <source>
        <dbReference type="ARBA" id="ARBA00023015"/>
    </source>
</evidence>
<dbReference type="PANTHER" id="PTHR10815:SF13">
    <property type="entry name" value="METHYLATED-DNA--PROTEIN-CYSTEINE METHYLTRANSFERASE"/>
    <property type="match status" value="1"/>
</dbReference>
<evidence type="ECO:0000256" key="8">
    <source>
        <dbReference type="ARBA" id="ARBA00023163"/>
    </source>
</evidence>
<evidence type="ECO:0000256" key="3">
    <source>
        <dbReference type="ARBA" id="ARBA00011918"/>
    </source>
</evidence>
<comment type="similarity">
    <text evidence="2">Belongs to the MGMT family.</text>
</comment>
<gene>
    <name evidence="12" type="ORF">GH815_01470</name>
</gene>
<keyword evidence="9" id="KW-0234">DNA repair</keyword>
<dbReference type="SUPFAM" id="SSF46767">
    <property type="entry name" value="Methylated DNA-protein cysteine methyltransferase, C-terminal domain"/>
    <property type="match status" value="1"/>
</dbReference>
<keyword evidence="7" id="KW-0805">Transcription regulation</keyword>
<dbReference type="GO" id="GO:0032259">
    <property type="term" value="P:methylation"/>
    <property type="evidence" value="ECO:0007669"/>
    <property type="project" value="UniProtKB-KW"/>
</dbReference>
<dbReference type="InterPro" id="IPR001497">
    <property type="entry name" value="MethylDNA_cys_MeTrfase_AS"/>
</dbReference>
<dbReference type="Pfam" id="PF12833">
    <property type="entry name" value="HTH_18"/>
    <property type="match status" value="1"/>
</dbReference>
<keyword evidence="5 12" id="KW-0808">Transferase</keyword>
<dbReference type="InterPro" id="IPR014048">
    <property type="entry name" value="MethylDNA_cys_MeTrfase_DNA-bd"/>
</dbReference>
<dbReference type="SMART" id="SM00342">
    <property type="entry name" value="HTH_ARAC"/>
    <property type="match status" value="1"/>
</dbReference>
<evidence type="ECO:0000256" key="5">
    <source>
        <dbReference type="ARBA" id="ARBA00022679"/>
    </source>
</evidence>
<dbReference type="InterPro" id="IPR018060">
    <property type="entry name" value="HTH_AraC"/>
</dbReference>